<dbReference type="Pfam" id="PF00430">
    <property type="entry name" value="ATP-synt_B"/>
    <property type="match status" value="1"/>
</dbReference>
<dbReference type="GO" id="GO:0045259">
    <property type="term" value="C:proton-transporting ATP synthase complex"/>
    <property type="evidence" value="ECO:0007669"/>
    <property type="project" value="UniProtKB-KW"/>
</dbReference>
<organism evidence="12">
    <name type="scientific">Chloropicon roscoffensis</name>
    <dbReference type="NCBI Taxonomy" id="1461544"/>
    <lineage>
        <taxon>Eukaryota</taxon>
        <taxon>Viridiplantae</taxon>
        <taxon>Chlorophyta</taxon>
        <taxon>Chloropicophyceae</taxon>
        <taxon>Chloropicales</taxon>
        <taxon>Chloropicaceae</taxon>
        <taxon>Chloropicon</taxon>
    </lineage>
</organism>
<keyword evidence="6 11" id="KW-0375">Hydrogen ion transport</keyword>
<evidence type="ECO:0000256" key="4">
    <source>
        <dbReference type="ARBA" id="ARBA00022547"/>
    </source>
</evidence>
<evidence type="ECO:0000256" key="3">
    <source>
        <dbReference type="ARBA" id="ARBA00022448"/>
    </source>
</evidence>
<evidence type="ECO:0000256" key="6">
    <source>
        <dbReference type="ARBA" id="ARBA00022781"/>
    </source>
</evidence>
<dbReference type="CDD" id="cd06503">
    <property type="entry name" value="ATP-synt_Fo_b"/>
    <property type="match status" value="1"/>
</dbReference>
<comment type="similarity">
    <text evidence="2 11">Belongs to the ATPase B chain family.</text>
</comment>
<evidence type="ECO:0000256" key="5">
    <source>
        <dbReference type="ARBA" id="ARBA00022692"/>
    </source>
</evidence>
<dbReference type="PANTHER" id="PTHR33445:SF2">
    <property type="entry name" value="ATP SYNTHASE SUBUNIT B', CHLOROPLASTIC"/>
    <property type="match status" value="1"/>
</dbReference>
<evidence type="ECO:0000313" key="13">
    <source>
        <dbReference type="EMBL" id="WZN62590.1"/>
    </source>
</evidence>
<dbReference type="AlphaFoldDB" id="A0A7S3FLA5"/>
<keyword evidence="5 11" id="KW-0812">Transmembrane</keyword>
<reference evidence="12" key="1">
    <citation type="submission" date="2021-01" db="EMBL/GenBank/DDBJ databases">
        <authorList>
            <person name="Corre E."/>
            <person name="Pelletier E."/>
            <person name="Niang G."/>
            <person name="Scheremetjew M."/>
            <person name="Finn R."/>
            <person name="Kale V."/>
            <person name="Holt S."/>
            <person name="Cochrane G."/>
            <person name="Meng A."/>
            <person name="Brown T."/>
            <person name="Cohen L."/>
        </authorList>
    </citation>
    <scope>NUCLEOTIDE SEQUENCE</scope>
    <source>
        <strain evidence="12">RCC1871</strain>
    </source>
</reference>
<evidence type="ECO:0000256" key="8">
    <source>
        <dbReference type="ARBA" id="ARBA00023065"/>
    </source>
</evidence>
<dbReference type="GO" id="GO:0015986">
    <property type="term" value="P:proton motive force-driven ATP synthesis"/>
    <property type="evidence" value="ECO:0007669"/>
    <property type="project" value="InterPro"/>
</dbReference>
<evidence type="ECO:0000256" key="10">
    <source>
        <dbReference type="ARBA" id="ARBA00025198"/>
    </source>
</evidence>
<evidence type="ECO:0000313" key="12">
    <source>
        <dbReference type="EMBL" id="CAE0187806.1"/>
    </source>
</evidence>
<comment type="function">
    <text evidence="10">F(1)F(0) ATP synthase produces ATP from ADP in the presence of a proton or sodium gradient. F-type ATPases consist of two structural domains, F(1) containing the extramembraneous catalytic core and F(0) containing the membrane proton channel, linked together by a central stalk and a peripheral stalk. During catalysis, ATP synthesis in the catalytic domain of F(1) is coupled via a rotary mechanism of the central stalk subunits to proton translocation.</text>
</comment>
<sequence>MNAASRSVTATSAKKAFLASARRVAATRVVRTSAKATSTFTFGKDLQNKLALASKTVGAQLLLALPALAEEAEKEPGKLFDFDFTLPIMAVQFLVLMVFLDKTWFSPVGKVLDDRDENLRNILSGVQDNTGDVKKMEDEASKVVADARTEAANLITDAKKSAETEGTEKLAALKKKLDAQYEAASAQLVKEEDDARKALEPEIEKLAKQIVEKVA</sequence>
<dbReference type="GO" id="GO:0046961">
    <property type="term" value="F:proton-transporting ATPase activity, rotational mechanism"/>
    <property type="evidence" value="ECO:0007669"/>
    <property type="project" value="TreeGrafter"/>
</dbReference>
<keyword evidence="3 11" id="KW-0813">Transport</keyword>
<gene>
    <name evidence="12" type="ORF">CROS1456_LOCUS873</name>
    <name evidence="13" type="ORF">HKI87_06g41270</name>
</gene>
<dbReference type="InterPro" id="IPR050059">
    <property type="entry name" value="ATP_synthase_B_chain"/>
</dbReference>
<keyword evidence="8 11" id="KW-0406">Ion transport</keyword>
<dbReference type="SUPFAM" id="SSF47162">
    <property type="entry name" value="Apolipoprotein"/>
    <property type="match status" value="1"/>
</dbReference>
<dbReference type="InterPro" id="IPR002146">
    <property type="entry name" value="ATP_synth_b/b'su_bac/chlpt"/>
</dbReference>
<name>A0A7S3FLA5_9CHLO</name>
<keyword evidence="7" id="KW-1133">Transmembrane helix</keyword>
<protein>
    <submittedName>
        <fullName evidence="13">Subunit b' of chloroplast F-type H+-transporting ATPase</fullName>
    </submittedName>
</protein>
<keyword evidence="14" id="KW-1185">Reference proteome</keyword>
<evidence type="ECO:0000256" key="9">
    <source>
        <dbReference type="ARBA" id="ARBA00023136"/>
    </source>
</evidence>
<evidence type="ECO:0000256" key="2">
    <source>
        <dbReference type="ARBA" id="ARBA00005513"/>
    </source>
</evidence>
<evidence type="ECO:0000313" key="14">
    <source>
        <dbReference type="Proteomes" id="UP001472866"/>
    </source>
</evidence>
<evidence type="ECO:0000256" key="1">
    <source>
        <dbReference type="ARBA" id="ARBA00004167"/>
    </source>
</evidence>
<dbReference type="Proteomes" id="UP001472866">
    <property type="component" value="Chromosome 06"/>
</dbReference>
<proteinExistence type="inferred from homology"/>
<evidence type="ECO:0000256" key="11">
    <source>
        <dbReference type="RuleBase" id="RU003848"/>
    </source>
</evidence>
<dbReference type="PANTHER" id="PTHR33445">
    <property type="entry name" value="ATP SYNTHASE SUBUNIT B', CHLOROPLASTIC"/>
    <property type="match status" value="1"/>
</dbReference>
<accession>A0A7S3FLA5</accession>
<comment type="subcellular location">
    <subcellularLocation>
        <location evidence="1">Membrane</location>
        <topology evidence="1">Single-pass membrane protein</topology>
    </subcellularLocation>
</comment>
<reference evidence="13 14" key="2">
    <citation type="submission" date="2024-03" db="EMBL/GenBank/DDBJ databases">
        <title>Complete genome sequence of the green alga Chloropicon roscoffensis RCC1871.</title>
        <authorList>
            <person name="Lemieux C."/>
            <person name="Pombert J.-F."/>
            <person name="Otis C."/>
            <person name="Turmel M."/>
        </authorList>
    </citation>
    <scope>NUCLEOTIDE SEQUENCE [LARGE SCALE GENOMIC DNA]</scope>
    <source>
        <strain evidence="13 14">RCC1871</strain>
    </source>
</reference>
<dbReference type="EMBL" id="CP151506">
    <property type="protein sequence ID" value="WZN62590.1"/>
    <property type="molecule type" value="Genomic_DNA"/>
</dbReference>
<dbReference type="EMBL" id="HBHZ01001095">
    <property type="protein sequence ID" value="CAE0187806.1"/>
    <property type="molecule type" value="Transcribed_RNA"/>
</dbReference>
<evidence type="ECO:0000256" key="7">
    <source>
        <dbReference type="ARBA" id="ARBA00022989"/>
    </source>
</evidence>
<keyword evidence="9" id="KW-0472">Membrane</keyword>
<keyword evidence="4 11" id="KW-0138">CF(0)</keyword>